<keyword evidence="1" id="KW-0396">Initiation factor</keyword>
<dbReference type="Gene3D" id="3.75.10.10">
    <property type="entry name" value="L-arginine/glycine Amidinotransferase, Chain A"/>
    <property type="match status" value="1"/>
</dbReference>
<dbReference type="SUPFAM" id="SSF55909">
    <property type="entry name" value="Pentein"/>
    <property type="match status" value="1"/>
</dbReference>
<accession>A0ABR2LV98</accession>
<dbReference type="EMBL" id="JBBWWR010000015">
    <property type="protein sequence ID" value="KAK8950157.1"/>
    <property type="molecule type" value="Genomic_DNA"/>
</dbReference>
<reference evidence="1 2" key="1">
    <citation type="journal article" date="2022" name="Nat. Plants">
        <title>Genomes of leafy and leafless Platanthera orchids illuminate the evolution of mycoheterotrophy.</title>
        <authorList>
            <person name="Li M.H."/>
            <person name="Liu K.W."/>
            <person name="Li Z."/>
            <person name="Lu H.C."/>
            <person name="Ye Q.L."/>
            <person name="Zhang D."/>
            <person name="Wang J.Y."/>
            <person name="Li Y.F."/>
            <person name="Zhong Z.M."/>
            <person name="Liu X."/>
            <person name="Yu X."/>
            <person name="Liu D.K."/>
            <person name="Tu X.D."/>
            <person name="Liu B."/>
            <person name="Hao Y."/>
            <person name="Liao X.Y."/>
            <person name="Jiang Y.T."/>
            <person name="Sun W.H."/>
            <person name="Chen J."/>
            <person name="Chen Y.Q."/>
            <person name="Ai Y."/>
            <person name="Zhai J.W."/>
            <person name="Wu S.S."/>
            <person name="Zhou Z."/>
            <person name="Hsiao Y.Y."/>
            <person name="Wu W.L."/>
            <person name="Chen Y.Y."/>
            <person name="Lin Y.F."/>
            <person name="Hsu J.L."/>
            <person name="Li C.Y."/>
            <person name="Wang Z.W."/>
            <person name="Zhao X."/>
            <person name="Zhong W.Y."/>
            <person name="Ma X.K."/>
            <person name="Ma L."/>
            <person name="Huang J."/>
            <person name="Chen G.Z."/>
            <person name="Huang M.Z."/>
            <person name="Huang L."/>
            <person name="Peng D.H."/>
            <person name="Luo Y.B."/>
            <person name="Zou S.Q."/>
            <person name="Chen S.P."/>
            <person name="Lan S."/>
            <person name="Tsai W.C."/>
            <person name="Van de Peer Y."/>
            <person name="Liu Z.J."/>
        </authorList>
    </citation>
    <scope>NUCLEOTIDE SEQUENCE [LARGE SCALE GENOMIC DNA]</scope>
    <source>
        <strain evidence="1">Lor288</strain>
    </source>
</reference>
<gene>
    <name evidence="1" type="primary">EIF6-2</name>
    <name evidence="1" type="ORF">KSP40_PGU018558</name>
</gene>
<dbReference type="GO" id="GO:0003743">
    <property type="term" value="F:translation initiation factor activity"/>
    <property type="evidence" value="ECO:0007669"/>
    <property type="project" value="UniProtKB-KW"/>
</dbReference>
<organism evidence="1 2">
    <name type="scientific">Platanthera guangdongensis</name>
    <dbReference type="NCBI Taxonomy" id="2320717"/>
    <lineage>
        <taxon>Eukaryota</taxon>
        <taxon>Viridiplantae</taxon>
        <taxon>Streptophyta</taxon>
        <taxon>Embryophyta</taxon>
        <taxon>Tracheophyta</taxon>
        <taxon>Spermatophyta</taxon>
        <taxon>Magnoliopsida</taxon>
        <taxon>Liliopsida</taxon>
        <taxon>Asparagales</taxon>
        <taxon>Orchidaceae</taxon>
        <taxon>Orchidoideae</taxon>
        <taxon>Orchideae</taxon>
        <taxon>Orchidinae</taxon>
        <taxon>Platanthera</taxon>
    </lineage>
</organism>
<evidence type="ECO:0000313" key="2">
    <source>
        <dbReference type="Proteomes" id="UP001412067"/>
    </source>
</evidence>
<dbReference type="Proteomes" id="UP001412067">
    <property type="component" value="Unassembled WGS sequence"/>
</dbReference>
<comment type="caution">
    <text evidence="1">The sequence shown here is derived from an EMBL/GenBank/DDBJ whole genome shotgun (WGS) entry which is preliminary data.</text>
</comment>
<name>A0ABR2LV98_9ASPA</name>
<sequence length="86" mass="9915">MVLRLRVALHFIRLSVHKVRIHITCFKLEHSPMTLKSPLLFGCARAMAMTRHKFEKCCDIGIFSKLTNAYCLVTIGGSENFYRFVP</sequence>
<keyword evidence="1" id="KW-0648">Protein biosynthesis</keyword>
<evidence type="ECO:0000313" key="1">
    <source>
        <dbReference type="EMBL" id="KAK8950157.1"/>
    </source>
</evidence>
<keyword evidence="2" id="KW-1185">Reference proteome</keyword>
<protein>
    <submittedName>
        <fullName evidence="1">Eukaryotic translation initiation factor 6-2</fullName>
    </submittedName>
</protein>
<proteinExistence type="predicted"/>